<dbReference type="PANTHER" id="PTHR33222:SF2">
    <property type="entry name" value="PROTEIN CURVATURE THYLAKOID 1D, CHLOROPLASTIC"/>
    <property type="match status" value="1"/>
</dbReference>
<feature type="transmembrane region" description="Helical" evidence="3">
    <location>
        <begin position="192"/>
        <end position="208"/>
    </location>
</feature>
<dbReference type="InterPro" id="IPR025564">
    <property type="entry name" value="CAAD_dom"/>
</dbReference>
<dbReference type="InterPro" id="IPR033344">
    <property type="entry name" value="CURT1"/>
</dbReference>
<reference evidence="5" key="1">
    <citation type="submission" date="2019-08" db="EMBL/GenBank/DDBJ databases">
        <title>Reference gene set and small RNA set construction with multiple tissues from Davidia involucrata Baill.</title>
        <authorList>
            <person name="Yang H."/>
            <person name="Zhou C."/>
            <person name="Li G."/>
            <person name="Wang J."/>
            <person name="Gao P."/>
            <person name="Wang M."/>
            <person name="Wang R."/>
            <person name="Zhao Y."/>
        </authorList>
    </citation>
    <scope>NUCLEOTIDE SEQUENCE</scope>
    <source>
        <tissue evidence="5">Mixed with DoveR01_LX</tissue>
    </source>
</reference>
<name>A0A5B7B053_DAVIN</name>
<evidence type="ECO:0000256" key="3">
    <source>
        <dbReference type="SAM" id="Phobius"/>
    </source>
</evidence>
<keyword evidence="3" id="KW-0472">Membrane</keyword>
<sequence length="232" mass="26023">MACVHITLARPHSSIKEPRYSKYLAAYYQKMELCTLRTISNLPHHRLFSAGHSDLRWNTSLPLKQTSTPRTNRGSLYYTNSSLRSTTSEETSSGASQYVGEEPGSVITVEDVQSVEKNSYGEMQKEVPKEDFSMDEQSQIFDFLDKLGIKLDSEDSYSIILFGGGALSALWLATAVVGAIDSIPVFPKLMEVVGLAYTLWFSSRYLIYKKNRDELAAKIEEIKQQVLGSIDD</sequence>
<evidence type="ECO:0000313" key="5">
    <source>
        <dbReference type="EMBL" id="MPA61418.1"/>
    </source>
</evidence>
<dbReference type="EMBL" id="GHES01030859">
    <property type="protein sequence ID" value="MPA61418.1"/>
    <property type="molecule type" value="Transcribed_RNA"/>
</dbReference>
<dbReference type="Pfam" id="PF14159">
    <property type="entry name" value="CAAD"/>
    <property type="match status" value="1"/>
</dbReference>
<evidence type="ECO:0000256" key="2">
    <source>
        <dbReference type="SAM" id="MobiDB-lite"/>
    </source>
</evidence>
<feature type="region of interest" description="Disordered" evidence="2">
    <location>
        <begin position="62"/>
        <end position="100"/>
    </location>
</feature>
<comment type="subcellular location">
    <subcellularLocation>
        <location evidence="1">Membrane</location>
        <topology evidence="1">Multi-pass membrane protein</topology>
    </subcellularLocation>
</comment>
<feature type="transmembrane region" description="Helical" evidence="3">
    <location>
        <begin position="159"/>
        <end position="180"/>
    </location>
</feature>
<keyword evidence="3" id="KW-0812">Transmembrane</keyword>
<dbReference type="AlphaFoldDB" id="A0A5B7B053"/>
<gene>
    <name evidence="5" type="ORF">Din_030859</name>
</gene>
<dbReference type="GO" id="GO:0009535">
    <property type="term" value="C:chloroplast thylakoid membrane"/>
    <property type="evidence" value="ECO:0007669"/>
    <property type="project" value="TreeGrafter"/>
</dbReference>
<feature type="compositionally biased region" description="Polar residues" evidence="2">
    <location>
        <begin position="62"/>
        <end position="78"/>
    </location>
</feature>
<dbReference type="PANTHER" id="PTHR33222">
    <property type="match status" value="1"/>
</dbReference>
<accession>A0A5B7B053</accession>
<keyword evidence="3" id="KW-1133">Transmembrane helix</keyword>
<evidence type="ECO:0000256" key="1">
    <source>
        <dbReference type="ARBA" id="ARBA00004141"/>
    </source>
</evidence>
<organism evidence="5">
    <name type="scientific">Davidia involucrata</name>
    <name type="common">Dove tree</name>
    <dbReference type="NCBI Taxonomy" id="16924"/>
    <lineage>
        <taxon>Eukaryota</taxon>
        <taxon>Viridiplantae</taxon>
        <taxon>Streptophyta</taxon>
        <taxon>Embryophyta</taxon>
        <taxon>Tracheophyta</taxon>
        <taxon>Spermatophyta</taxon>
        <taxon>Magnoliopsida</taxon>
        <taxon>eudicotyledons</taxon>
        <taxon>Gunneridae</taxon>
        <taxon>Pentapetalae</taxon>
        <taxon>asterids</taxon>
        <taxon>Cornales</taxon>
        <taxon>Nyssaceae</taxon>
        <taxon>Davidia</taxon>
    </lineage>
</organism>
<feature type="domain" description="Cyanobacterial aminoacyl-tRNA synthetase CAAD" evidence="4">
    <location>
        <begin position="153"/>
        <end position="228"/>
    </location>
</feature>
<proteinExistence type="predicted"/>
<feature type="compositionally biased region" description="Low complexity" evidence="2">
    <location>
        <begin position="79"/>
        <end position="96"/>
    </location>
</feature>
<protein>
    <recommendedName>
        <fullName evidence="4">Cyanobacterial aminoacyl-tRNA synthetase CAAD domain-containing protein</fullName>
    </recommendedName>
</protein>
<evidence type="ECO:0000259" key="4">
    <source>
        <dbReference type="Pfam" id="PF14159"/>
    </source>
</evidence>